<accession>A0A0B5J7T0</accession>
<evidence type="ECO:0000313" key="3">
    <source>
        <dbReference type="Proteomes" id="UP000202511"/>
    </source>
</evidence>
<feature type="region of interest" description="Disordered" evidence="1">
    <location>
        <begin position="1"/>
        <end position="68"/>
    </location>
</feature>
<reference evidence="2 3" key="1">
    <citation type="journal article" date="2015" name="Parasitol. Res.">
        <title>Viruses in close associations with free-living amoebae.</title>
        <authorList>
            <person name="Scheid P."/>
        </authorList>
    </citation>
    <scope>NUCLEOTIDE SEQUENCE [LARGE SCALE GENOMIC DNA]</scope>
    <source>
        <strain evidence="2">KlaHel</strain>
    </source>
</reference>
<feature type="compositionally biased region" description="Basic and acidic residues" evidence="1">
    <location>
        <begin position="20"/>
        <end position="33"/>
    </location>
</feature>
<name>A0A0B5J7T0_9VIRU</name>
<feature type="compositionally biased region" description="Basic and acidic residues" evidence="1">
    <location>
        <begin position="54"/>
        <end position="68"/>
    </location>
</feature>
<sequence>MDTLPPTMEQEADAHSAPMQHDRSNTPKERNADDPPAPTDAQGGKATKTTPQTYDDRIKAQKDKNERAARGYLQCAQKARDRQRQQEIDGTLAPARAWRRLMGTESADSARWRREAATEEAACASRARGAWASYSTPGDGDDYGLGPAPDTATKNAHRSERYQRLIHALDHDSTFDPLINRAAIERYPWCVDMHLNAEEDEMRRIAVANGRLWSLVNFKELPVVTTSKRWTDFHVGVCISDRAWRDHLAGVHY</sequence>
<dbReference type="GeneID" id="23462887"/>
<evidence type="ECO:0000313" key="2">
    <source>
        <dbReference type="EMBL" id="AJF97970.1"/>
    </source>
</evidence>
<proteinExistence type="predicted"/>
<dbReference type="KEGG" id="vg:23462887"/>
<evidence type="ECO:0000256" key="1">
    <source>
        <dbReference type="SAM" id="MobiDB-lite"/>
    </source>
</evidence>
<dbReference type="RefSeq" id="YP_009120205.1">
    <property type="nucleotide sequence ID" value="NC_026440.1"/>
</dbReference>
<dbReference type="EMBL" id="KP136319">
    <property type="protein sequence ID" value="AJF97970.1"/>
    <property type="molecule type" value="Genomic_DNA"/>
</dbReference>
<dbReference type="Proteomes" id="UP000202511">
    <property type="component" value="Segment"/>
</dbReference>
<organism evidence="2 3">
    <name type="scientific">Pandoravirus inopinatum</name>
    <dbReference type="NCBI Taxonomy" id="1605721"/>
    <lineage>
        <taxon>Viruses</taxon>
        <taxon>Pandoravirus</taxon>
    </lineage>
</organism>
<protein>
    <submittedName>
        <fullName evidence="2">Uncharacterized protein</fullName>
    </submittedName>
</protein>